<dbReference type="GO" id="GO:0008360">
    <property type="term" value="P:regulation of cell shape"/>
    <property type="evidence" value="ECO:0007669"/>
    <property type="project" value="UniProtKB-KW"/>
</dbReference>
<reference evidence="12 13" key="1">
    <citation type="journal article" date="2013" name="BMC Genomics">
        <title>Genomes of "Spiribacter", a streamlined, successful halophilic bacterium.</title>
        <authorList>
            <person name="Lopez-Perez M."/>
            <person name="Ghai R."/>
            <person name="Leon M.J."/>
            <person name="Rodriguez-Olmos A."/>
            <person name="Copa-Patino J.L."/>
            <person name="Soliveri J."/>
            <person name="Sanchez-Porro C."/>
            <person name="Ventosa A."/>
            <person name="Rodriguez-Valera F."/>
        </authorList>
    </citation>
    <scope>NUCLEOTIDE SEQUENCE [LARGE SCALE GENOMIC DNA]</scope>
    <source>
        <strain evidence="12 13">UAH-SP71</strain>
    </source>
</reference>
<dbReference type="UniPathway" id="UPA00544"/>
<keyword evidence="2 10" id="KW-0963">Cytoplasm</keyword>
<evidence type="ECO:0000256" key="2">
    <source>
        <dbReference type="ARBA" id="ARBA00022490"/>
    </source>
</evidence>
<evidence type="ECO:0000256" key="9">
    <source>
        <dbReference type="ARBA" id="ARBA00023316"/>
    </source>
</evidence>
<evidence type="ECO:0000256" key="1">
    <source>
        <dbReference type="ARBA" id="ARBA00001231"/>
    </source>
</evidence>
<dbReference type="HAMAP" id="MF_00364">
    <property type="entry name" value="NagZ"/>
    <property type="match status" value="1"/>
</dbReference>
<dbReference type="InterPro" id="IPR036962">
    <property type="entry name" value="Glyco_hydro_3_N_sf"/>
</dbReference>
<evidence type="ECO:0000256" key="5">
    <source>
        <dbReference type="ARBA" id="ARBA00022960"/>
    </source>
</evidence>
<dbReference type="InterPro" id="IPR050226">
    <property type="entry name" value="NagZ_Beta-hexosaminidase"/>
</dbReference>
<dbReference type="PANTHER" id="PTHR30480">
    <property type="entry name" value="BETA-HEXOSAMINIDASE-RELATED"/>
    <property type="match status" value="1"/>
</dbReference>
<keyword evidence="13" id="KW-1185">Reference proteome</keyword>
<dbReference type="eggNOG" id="COG1472">
    <property type="taxonomic scope" value="Bacteria"/>
</dbReference>
<feature type="active site" description="Nucleophile" evidence="10">
    <location>
        <position position="257"/>
    </location>
</feature>
<organism evidence="12 13">
    <name type="scientific">Spiribacter curvatus</name>
    <dbReference type="NCBI Taxonomy" id="1335757"/>
    <lineage>
        <taxon>Bacteria</taxon>
        <taxon>Pseudomonadati</taxon>
        <taxon>Pseudomonadota</taxon>
        <taxon>Gammaproteobacteria</taxon>
        <taxon>Chromatiales</taxon>
        <taxon>Ectothiorhodospiraceae</taxon>
        <taxon>Spiribacter</taxon>
    </lineage>
</organism>
<comment type="subcellular location">
    <subcellularLocation>
        <location evidence="10">Cytoplasm</location>
    </subcellularLocation>
</comment>
<name>U5T398_9GAMM</name>
<feature type="binding site" evidence="10">
    <location>
        <position position="78"/>
    </location>
    <ligand>
        <name>substrate</name>
    </ligand>
</feature>
<keyword evidence="8 10" id="KW-0131">Cell cycle</keyword>
<accession>U5T398</accession>
<comment type="similarity">
    <text evidence="10">Belongs to the glycosyl hydrolase 3 family. NagZ subfamily.</text>
</comment>
<evidence type="ECO:0000256" key="8">
    <source>
        <dbReference type="ARBA" id="ARBA00023306"/>
    </source>
</evidence>
<feature type="binding site" evidence="10">
    <location>
        <begin position="174"/>
        <end position="175"/>
    </location>
    <ligand>
        <name>substrate</name>
    </ligand>
</feature>
<keyword evidence="4 10" id="KW-0378">Hydrolase</keyword>
<dbReference type="InterPro" id="IPR022956">
    <property type="entry name" value="Beta_hexosaminidase_bac"/>
</dbReference>
<feature type="domain" description="Glycoside hydrolase family 3 N-terminal" evidence="11">
    <location>
        <begin position="26"/>
        <end position="289"/>
    </location>
</feature>
<dbReference type="GO" id="GO:0071555">
    <property type="term" value="P:cell wall organization"/>
    <property type="evidence" value="ECO:0007669"/>
    <property type="project" value="UniProtKB-KW"/>
</dbReference>
<dbReference type="STRING" id="1335757.SPICUR_04710"/>
<dbReference type="GO" id="GO:0005737">
    <property type="term" value="C:cytoplasm"/>
    <property type="evidence" value="ECO:0007669"/>
    <property type="project" value="UniProtKB-SubCell"/>
</dbReference>
<evidence type="ECO:0000256" key="7">
    <source>
        <dbReference type="ARBA" id="ARBA00023295"/>
    </source>
</evidence>
<proteinExistence type="inferred from homology"/>
<evidence type="ECO:0000313" key="12">
    <source>
        <dbReference type="EMBL" id="AGY91920.1"/>
    </source>
</evidence>
<feature type="binding site" evidence="10">
    <location>
        <position position="70"/>
    </location>
    <ligand>
        <name>substrate</name>
    </ligand>
</feature>
<evidence type="ECO:0000313" key="13">
    <source>
        <dbReference type="Proteomes" id="UP000017640"/>
    </source>
</evidence>
<dbReference type="InterPro" id="IPR001764">
    <property type="entry name" value="Glyco_hydro_3_N"/>
</dbReference>
<evidence type="ECO:0000259" key="11">
    <source>
        <dbReference type="Pfam" id="PF00933"/>
    </source>
</evidence>
<dbReference type="EMBL" id="CP005990">
    <property type="protein sequence ID" value="AGY91920.1"/>
    <property type="molecule type" value="Genomic_DNA"/>
</dbReference>
<dbReference type="HOGENOM" id="CLU_008392_0_0_6"/>
<keyword evidence="9 10" id="KW-0961">Cell wall biogenesis/degradation</keyword>
<feature type="binding site" evidence="10">
    <location>
        <position position="144"/>
    </location>
    <ligand>
        <name>substrate</name>
    </ligand>
</feature>
<dbReference type="Proteomes" id="UP000017640">
    <property type="component" value="Chromosome"/>
</dbReference>
<comment type="function">
    <text evidence="10">Plays a role in peptidoglycan recycling by cleaving the terminal beta-1,4-linked N-acetylglucosamine (GlcNAc) from peptide-linked peptidoglycan fragments, giving rise to free GlcNAc, anhydro-N-acetylmuramic acid and anhydro-N-acetylmuramic acid-linked peptides.</text>
</comment>
<comment type="pathway">
    <text evidence="10">Cell wall biogenesis; peptidoglycan recycling.</text>
</comment>
<keyword evidence="6 10" id="KW-0573">Peptidoglycan synthesis</keyword>
<evidence type="ECO:0000256" key="6">
    <source>
        <dbReference type="ARBA" id="ARBA00022984"/>
    </source>
</evidence>
<dbReference type="AlphaFoldDB" id="U5T398"/>
<gene>
    <name evidence="10" type="primary">nagZ</name>
    <name evidence="12" type="ORF">SPICUR_04710</name>
</gene>
<dbReference type="GO" id="GO:0051301">
    <property type="term" value="P:cell division"/>
    <property type="evidence" value="ECO:0007669"/>
    <property type="project" value="UniProtKB-KW"/>
</dbReference>
<dbReference type="GO" id="GO:0004563">
    <property type="term" value="F:beta-N-acetylhexosaminidase activity"/>
    <property type="evidence" value="ECO:0007669"/>
    <property type="project" value="UniProtKB-UniRule"/>
</dbReference>
<evidence type="ECO:0000256" key="3">
    <source>
        <dbReference type="ARBA" id="ARBA00022618"/>
    </source>
</evidence>
<dbReference type="NCBIfam" id="NF003740">
    <property type="entry name" value="PRK05337.1"/>
    <property type="match status" value="1"/>
</dbReference>
<dbReference type="PATRIC" id="fig|1335757.3.peg.917"/>
<protein>
    <recommendedName>
        <fullName evidence="10">Beta-hexosaminidase</fullName>
        <ecNumber evidence="10">3.2.1.52</ecNumber>
    </recommendedName>
    <alternativeName>
        <fullName evidence="10">Beta-N-acetylhexosaminidase</fullName>
    </alternativeName>
    <alternativeName>
        <fullName evidence="10">N-acetyl-beta-glucosaminidase</fullName>
    </alternativeName>
</protein>
<keyword evidence="3 10" id="KW-0132">Cell division</keyword>
<evidence type="ECO:0000256" key="10">
    <source>
        <dbReference type="HAMAP-Rule" id="MF_00364"/>
    </source>
</evidence>
<dbReference type="InterPro" id="IPR017853">
    <property type="entry name" value="GH"/>
</dbReference>
<sequence length="342" mass="36426">MDRSAGLMLGPLMIGIEGLELLGEECRRLRHPAVGGVILFSRNFETPAQLLALTRSIKALRQPPLLIAVDQEGGRVQRFQAGLTRLPPMGAIGRAATADPALAREAAQTAGWIMAAELRALGVDFSFAPVLDLDRGISQVIGDRAFSGDPPTVATLGLAWQRGVRAAGSVAIGKHFPGHGGTAPDSHQQAVVDNRLLPDLVHQDLVPFRRLIDNGLAGMMMAHVSFASVDPRPAGFAPPWIDYLRRSLGFQGAIFSDDLEMAAAATQGDPGQRADRALAAGCDMVLFGNAGRRIDPFLDQWVEPDPLAAFRLARLHGRDGADLDALHASDDYRSACSLLAGL</sequence>
<dbReference type="GO" id="GO:0009252">
    <property type="term" value="P:peptidoglycan biosynthetic process"/>
    <property type="evidence" value="ECO:0007669"/>
    <property type="project" value="UniProtKB-KW"/>
</dbReference>
<feature type="site" description="Important for catalytic activity" evidence="10">
    <location>
        <position position="185"/>
    </location>
</feature>
<dbReference type="KEGG" id="spiu:SPICUR_04710"/>
<keyword evidence="5 10" id="KW-0133">Cell shape</keyword>
<dbReference type="PANTHER" id="PTHR30480:SF13">
    <property type="entry name" value="BETA-HEXOSAMINIDASE"/>
    <property type="match status" value="1"/>
</dbReference>
<comment type="catalytic activity">
    <reaction evidence="1 10">
        <text>Hydrolysis of terminal non-reducing N-acetyl-D-hexosamine residues in N-acetyl-beta-D-hexosaminides.</text>
        <dbReference type="EC" id="3.2.1.52"/>
    </reaction>
</comment>
<dbReference type="EC" id="3.2.1.52" evidence="10"/>
<dbReference type="GO" id="GO:0009254">
    <property type="term" value="P:peptidoglycan turnover"/>
    <property type="evidence" value="ECO:0007669"/>
    <property type="project" value="UniProtKB-UniRule"/>
</dbReference>
<keyword evidence="7 10" id="KW-0326">Glycosidase</keyword>
<evidence type="ECO:0000256" key="4">
    <source>
        <dbReference type="ARBA" id="ARBA00022801"/>
    </source>
</evidence>
<dbReference type="Pfam" id="PF00933">
    <property type="entry name" value="Glyco_hydro_3"/>
    <property type="match status" value="1"/>
</dbReference>
<feature type="active site" description="Proton donor/acceptor" evidence="10">
    <location>
        <position position="187"/>
    </location>
</feature>
<dbReference type="SUPFAM" id="SSF51445">
    <property type="entry name" value="(Trans)glycosidases"/>
    <property type="match status" value="1"/>
</dbReference>
<dbReference type="GO" id="GO:0005975">
    <property type="term" value="P:carbohydrate metabolic process"/>
    <property type="evidence" value="ECO:0007669"/>
    <property type="project" value="InterPro"/>
</dbReference>
<dbReference type="Gene3D" id="3.20.20.300">
    <property type="entry name" value="Glycoside hydrolase, family 3, N-terminal domain"/>
    <property type="match status" value="1"/>
</dbReference>